<evidence type="ECO:0000259" key="12">
    <source>
        <dbReference type="Pfam" id="PF11975"/>
    </source>
</evidence>
<dbReference type="Gene3D" id="3.40.50.720">
    <property type="entry name" value="NAD(P)-binding Rossmann-like Domain"/>
    <property type="match status" value="1"/>
</dbReference>
<evidence type="ECO:0000256" key="3">
    <source>
        <dbReference type="ARBA" id="ARBA00022723"/>
    </source>
</evidence>
<evidence type="ECO:0000256" key="6">
    <source>
        <dbReference type="ARBA" id="ARBA00023211"/>
    </source>
</evidence>
<comment type="subunit">
    <text evidence="2">Homotetramer.</text>
</comment>
<evidence type="ECO:0000256" key="8">
    <source>
        <dbReference type="PIRSR" id="PIRSR601088-2"/>
    </source>
</evidence>
<comment type="similarity">
    <text evidence="1 11">Belongs to the glycosyl hydrolase 4 family.</text>
</comment>
<reference evidence="13 14" key="1">
    <citation type="submission" date="2017-06" db="EMBL/GenBank/DDBJ databases">
        <title>Investigating the central metabolism of Clostridium thermosuccinogenes.</title>
        <authorList>
            <person name="Koendjbiharie J.G."/>
            <person name="van Kranenburg R."/>
        </authorList>
    </citation>
    <scope>NUCLEOTIDE SEQUENCE [LARGE SCALE GENOMIC DNA]</scope>
    <source>
        <strain evidence="13 14">DSM 5806</strain>
    </source>
</reference>
<feature type="binding site" evidence="8">
    <location>
        <position position="90"/>
    </location>
    <ligand>
        <name>substrate</name>
    </ligand>
</feature>
<dbReference type="SUPFAM" id="SSF56327">
    <property type="entry name" value="LDH C-terminal domain-like"/>
    <property type="match status" value="1"/>
</dbReference>
<name>A0A2K2FKU1_9CLOT</name>
<keyword evidence="3 9" id="KW-0479">Metal-binding</keyword>
<dbReference type="GO" id="GO:0046872">
    <property type="term" value="F:metal ion binding"/>
    <property type="evidence" value="ECO:0007669"/>
    <property type="project" value="UniProtKB-KW"/>
</dbReference>
<sequence>MKLAVLGGGGVRSPMLAKSIMNRAGLLGIDKVVFMDNSSEKLRIYGGLAKRIAGMIDSDISFTLTTDPVEAVKDADFIITTLRVGGDRGRTLDERIALNHGILGQETTGAGGFAMAMRSIPALLEYCKLVKQYAKPGAYIFNFTNPSGLVTQALRDEGYDNVYGICDGPSEFIKELEALIGAKHKDVSVECFGLNHLSWYRSFKVKGQEIIKELIDNPMLYKKTEMRFFDPELAKSMGMLFNGYLYYYYSREQAIANISKSGKTRGETILEINNDMHDELAGLDIEKEFDKAIQIYLKYYDKREKSYMAIESGTQREEKKLEFDLGTKGEDDGGYAGVALNFIESLITGEKSEMVLSVPNNGSMEGLNDNDVIEVTCHIDKNGAKPIKVGKVDEMQMYLIRQVKLYERLAAEAIRTKNIEAARKALMVHPLVNSYTLAKQLVAEYLEAHKEYVGQWH</sequence>
<evidence type="ECO:0000256" key="7">
    <source>
        <dbReference type="ARBA" id="ARBA00023295"/>
    </source>
</evidence>
<dbReference type="KEGG" id="cthd:CDO33_05815"/>
<feature type="binding site" evidence="9">
    <location>
        <position position="166"/>
    </location>
    <ligand>
        <name>Mn(2+)</name>
        <dbReference type="ChEBI" id="CHEBI:29035"/>
    </ligand>
</feature>
<evidence type="ECO:0000256" key="5">
    <source>
        <dbReference type="ARBA" id="ARBA00023027"/>
    </source>
</evidence>
<keyword evidence="5 11" id="KW-0520">NAD</keyword>
<gene>
    <name evidence="13" type="ORF">CDQ84_02790</name>
</gene>
<dbReference type="Proteomes" id="UP000236151">
    <property type="component" value="Unassembled WGS sequence"/>
</dbReference>
<keyword evidence="9" id="KW-0170">Cobalt</keyword>
<dbReference type="AlphaFoldDB" id="A0A2K2FKU1"/>
<dbReference type="GO" id="GO:0005975">
    <property type="term" value="P:carbohydrate metabolic process"/>
    <property type="evidence" value="ECO:0007669"/>
    <property type="project" value="InterPro"/>
</dbReference>
<evidence type="ECO:0000313" key="14">
    <source>
        <dbReference type="Proteomes" id="UP000236151"/>
    </source>
</evidence>
<keyword evidence="9" id="KW-0408">Iron</keyword>
<keyword evidence="4 11" id="KW-0378">Hydrolase</keyword>
<proteinExistence type="inferred from homology"/>
<dbReference type="InterPro" id="IPR022616">
    <property type="entry name" value="Glyco_hydro_4_C"/>
</dbReference>
<feature type="binding site" evidence="8">
    <location>
        <position position="145"/>
    </location>
    <ligand>
        <name>substrate</name>
    </ligand>
</feature>
<keyword evidence="9" id="KW-0533">Nickel</keyword>
<dbReference type="RefSeq" id="WP_103080200.1">
    <property type="nucleotide sequence ID" value="NZ_CP021850.1"/>
</dbReference>
<keyword evidence="14" id="KW-1185">Reference proteome</keyword>
<evidence type="ECO:0000256" key="4">
    <source>
        <dbReference type="ARBA" id="ARBA00022801"/>
    </source>
</evidence>
<evidence type="ECO:0000256" key="2">
    <source>
        <dbReference type="ARBA" id="ARBA00011881"/>
    </source>
</evidence>
<keyword evidence="7 11" id="KW-0326">Glycosidase</keyword>
<dbReference type="Pfam" id="PF11975">
    <property type="entry name" value="Glyco_hydro_4C"/>
    <property type="match status" value="1"/>
</dbReference>
<dbReference type="SUPFAM" id="SSF51735">
    <property type="entry name" value="NAD(P)-binding Rossmann-fold domains"/>
    <property type="match status" value="1"/>
</dbReference>
<evidence type="ECO:0000256" key="1">
    <source>
        <dbReference type="ARBA" id="ARBA00010141"/>
    </source>
</evidence>
<dbReference type="Pfam" id="PF02056">
    <property type="entry name" value="Glyco_hydro_4"/>
    <property type="match status" value="1"/>
</dbReference>
<dbReference type="PANTHER" id="PTHR32092:SF5">
    <property type="entry name" value="6-PHOSPHO-BETA-GLUCOSIDASE"/>
    <property type="match status" value="1"/>
</dbReference>
<evidence type="ECO:0000256" key="9">
    <source>
        <dbReference type="PIRSR" id="PIRSR601088-3"/>
    </source>
</evidence>
<dbReference type="Gene3D" id="3.90.110.10">
    <property type="entry name" value="Lactate dehydrogenase/glycoside hydrolase, family 4, C-terminal"/>
    <property type="match status" value="1"/>
</dbReference>
<evidence type="ECO:0000313" key="13">
    <source>
        <dbReference type="EMBL" id="PNU01072.1"/>
    </source>
</evidence>
<feature type="binding site" evidence="9">
    <location>
        <position position="196"/>
    </location>
    <ligand>
        <name>Mn(2+)</name>
        <dbReference type="ChEBI" id="CHEBI:29035"/>
    </ligand>
</feature>
<dbReference type="PANTHER" id="PTHR32092">
    <property type="entry name" value="6-PHOSPHO-BETA-GLUCOSIDASE-RELATED"/>
    <property type="match status" value="1"/>
</dbReference>
<dbReference type="OrthoDB" id="9808275at2"/>
<evidence type="ECO:0000256" key="11">
    <source>
        <dbReference type="RuleBase" id="RU361152"/>
    </source>
</evidence>
<comment type="cofactor">
    <cofactor evidence="11">
        <name>NAD(+)</name>
        <dbReference type="ChEBI" id="CHEBI:57540"/>
    </cofactor>
    <text evidence="11">Binds 1 NAD(+) per subunit.</text>
</comment>
<accession>A0A2K2FKU1</accession>
<dbReference type="InterPro" id="IPR001088">
    <property type="entry name" value="Glyco_hydro_4"/>
</dbReference>
<organism evidence="13 14">
    <name type="scientific">Clostridium thermosuccinogenes</name>
    <dbReference type="NCBI Taxonomy" id="84032"/>
    <lineage>
        <taxon>Bacteria</taxon>
        <taxon>Bacillati</taxon>
        <taxon>Bacillota</taxon>
        <taxon>Clostridia</taxon>
        <taxon>Eubacteriales</taxon>
        <taxon>Clostridiaceae</taxon>
        <taxon>Clostridium</taxon>
    </lineage>
</organism>
<feature type="domain" description="Glycosyl hydrolase family 4 C-terminal" evidence="12">
    <location>
        <begin position="191"/>
        <end position="432"/>
    </location>
</feature>
<dbReference type="GO" id="GO:0004553">
    <property type="term" value="F:hydrolase activity, hydrolyzing O-glycosyl compounds"/>
    <property type="evidence" value="ECO:0007669"/>
    <property type="project" value="InterPro"/>
</dbReference>
<evidence type="ECO:0000256" key="10">
    <source>
        <dbReference type="PIRSR" id="PIRSR601088-4"/>
    </source>
</evidence>
<comment type="caution">
    <text evidence="13">The sequence shown here is derived from an EMBL/GenBank/DDBJ whole genome shotgun (WGS) entry which is preliminary data.</text>
</comment>
<dbReference type="PRINTS" id="PR00732">
    <property type="entry name" value="GLHYDRLASE4"/>
</dbReference>
<protein>
    <submittedName>
        <fullName evidence="13">Glycoside hydrolase</fullName>
    </submittedName>
</protein>
<dbReference type="InterPro" id="IPR036291">
    <property type="entry name" value="NAD(P)-bd_dom_sf"/>
</dbReference>
<dbReference type="EMBL" id="NIOJ01000004">
    <property type="protein sequence ID" value="PNU01072.1"/>
    <property type="molecule type" value="Genomic_DNA"/>
</dbReference>
<feature type="site" description="Increases basicity of active site Tyr" evidence="10">
    <location>
        <position position="106"/>
    </location>
</feature>
<dbReference type="InterPro" id="IPR015955">
    <property type="entry name" value="Lactate_DH/Glyco_Ohase_4_C"/>
</dbReference>
<keyword evidence="6 9" id="KW-0464">Manganese</keyword>
<dbReference type="GO" id="GO:0016616">
    <property type="term" value="F:oxidoreductase activity, acting on the CH-OH group of donors, NAD or NADP as acceptor"/>
    <property type="evidence" value="ECO:0007669"/>
    <property type="project" value="InterPro"/>
</dbReference>